<dbReference type="EMBL" id="CABL01000005">
    <property type="protein sequence ID" value="CBH74893.1"/>
    <property type="molecule type" value="Genomic_DNA"/>
</dbReference>
<organism evidence="1">
    <name type="scientific">mine drainage metagenome</name>
    <dbReference type="NCBI Taxonomy" id="410659"/>
    <lineage>
        <taxon>unclassified sequences</taxon>
        <taxon>metagenomes</taxon>
        <taxon>ecological metagenomes</taxon>
    </lineage>
</organism>
<reference evidence="1" key="1">
    <citation type="submission" date="2009-10" db="EMBL/GenBank/DDBJ databases">
        <title>Diversity of trophic interactions inside an arsenic-rich microbial ecosystem.</title>
        <authorList>
            <person name="Bertin P.N."/>
            <person name="Heinrich-Salmeron A."/>
            <person name="Pelletier E."/>
            <person name="Goulhen-Chollet F."/>
            <person name="Arsene-Ploetze F."/>
            <person name="Gallien S."/>
            <person name="Calteau A."/>
            <person name="Vallenet D."/>
            <person name="Casiot C."/>
            <person name="Chane-Woon-Ming B."/>
            <person name="Giloteaux L."/>
            <person name="Barakat M."/>
            <person name="Bonnefoy V."/>
            <person name="Bruneel O."/>
            <person name="Chandler M."/>
            <person name="Cleiss J."/>
            <person name="Duran R."/>
            <person name="Elbaz-Poulichet F."/>
            <person name="Fonknechten N."/>
            <person name="Lauga B."/>
            <person name="Mornico D."/>
            <person name="Ortet P."/>
            <person name="Schaeffer C."/>
            <person name="Siguier P."/>
            <person name="Alexander Thil Smith A."/>
            <person name="Van Dorsselaer A."/>
            <person name="Weissenbach J."/>
            <person name="Medigue C."/>
            <person name="Le Paslier D."/>
        </authorList>
    </citation>
    <scope>NUCLEOTIDE SEQUENCE</scope>
</reference>
<accession>E6PEK8</accession>
<sequence length="158" mass="17085">MLASLALVAAVAAPAKSSNAFLHDFAGSWRCSAKGEAPSLWRIGRVRGSRWVRVDWGIRPDGIPSGSAFVGYIPARGIWLYRDFHGGGSYANMHGTRASDGTWTWSGPFYPYAASRGSAPLAGRITWKRSDARHVLRTFASYDRGTLVPHGGDTCTAQ</sequence>
<gene>
    <name evidence="1" type="ORF">CARN1_0068</name>
</gene>
<dbReference type="AlphaFoldDB" id="E6PEK8"/>
<proteinExistence type="predicted"/>
<name>E6PEK8_9ZZZZ</name>
<evidence type="ECO:0000313" key="1">
    <source>
        <dbReference type="EMBL" id="CBH74893.1"/>
    </source>
</evidence>
<comment type="caution">
    <text evidence="1">The sequence shown here is derived from an EMBL/GenBank/DDBJ whole genome shotgun (WGS) entry which is preliminary data.</text>
</comment>
<evidence type="ECO:0008006" key="2">
    <source>
        <dbReference type="Google" id="ProtNLM"/>
    </source>
</evidence>
<protein>
    <recommendedName>
        <fullName evidence="2">DUF1579 domain-containing protein</fullName>
    </recommendedName>
</protein>